<evidence type="ECO:0000313" key="3">
    <source>
        <dbReference type="Proteomes" id="UP000185728"/>
    </source>
</evidence>
<dbReference type="Proteomes" id="UP000185728">
    <property type="component" value="Unassembled WGS sequence"/>
</dbReference>
<evidence type="ECO:0000256" key="1">
    <source>
        <dbReference type="SAM" id="SignalP"/>
    </source>
</evidence>
<dbReference type="PROSITE" id="PS51257">
    <property type="entry name" value="PROKAR_LIPOPROTEIN"/>
    <property type="match status" value="1"/>
</dbReference>
<keyword evidence="3" id="KW-1185">Reference proteome</keyword>
<name>A0ABY1KI43_9FLAO</name>
<feature type="signal peptide" evidence="1">
    <location>
        <begin position="1"/>
        <end position="23"/>
    </location>
</feature>
<accession>A0ABY1KI43</accession>
<evidence type="ECO:0000313" key="2">
    <source>
        <dbReference type="EMBL" id="SIS37879.1"/>
    </source>
</evidence>
<evidence type="ECO:0008006" key="4">
    <source>
        <dbReference type="Google" id="ProtNLM"/>
    </source>
</evidence>
<proteinExistence type="predicted"/>
<gene>
    <name evidence="2" type="ORF">SAMN05421766_101200</name>
</gene>
<comment type="caution">
    <text evidence="2">The sequence shown here is derived from an EMBL/GenBank/DDBJ whole genome shotgun (WGS) entry which is preliminary data.</text>
</comment>
<feature type="chain" id="PRO_5046603095" description="Lipoprotein" evidence="1">
    <location>
        <begin position="24"/>
        <end position="144"/>
    </location>
</feature>
<keyword evidence="1" id="KW-0732">Signal</keyword>
<dbReference type="RefSeq" id="WP_076453101.1">
    <property type="nucleotide sequence ID" value="NZ_FTOB01000001.1"/>
</dbReference>
<protein>
    <recommendedName>
        <fullName evidence="4">Lipoprotein</fullName>
    </recommendedName>
</protein>
<reference evidence="2 3" key="1">
    <citation type="submission" date="2017-01" db="EMBL/GenBank/DDBJ databases">
        <authorList>
            <person name="Varghese N."/>
            <person name="Submissions S."/>
        </authorList>
    </citation>
    <scope>NUCLEOTIDE SEQUENCE [LARGE SCALE GENOMIC DNA]</scope>
    <source>
        <strain evidence="2 3">DSM 2061</strain>
    </source>
</reference>
<dbReference type="EMBL" id="FTOB01000001">
    <property type="protein sequence ID" value="SIS37879.1"/>
    <property type="molecule type" value="Genomic_DNA"/>
</dbReference>
<sequence>MKRIYLKLLTIAFTLAIASCSLDDDGTNFQYAPLEITGASLPDTFELGRVYSIDVKILRPDDCTMVDRFDVSRSFTDSTQIRTVSAVGIILDKEKCNTVDDEVQDSFQFEVLYDKPYVFKFYKGSDDQGEPEFLEIEVPVSQKP</sequence>
<organism evidence="2 3">
    <name type="scientific">Zobellia uliginosa</name>
    <dbReference type="NCBI Taxonomy" id="143224"/>
    <lineage>
        <taxon>Bacteria</taxon>
        <taxon>Pseudomonadati</taxon>
        <taxon>Bacteroidota</taxon>
        <taxon>Flavobacteriia</taxon>
        <taxon>Flavobacteriales</taxon>
        <taxon>Flavobacteriaceae</taxon>
        <taxon>Zobellia</taxon>
    </lineage>
</organism>